<feature type="domain" description="ABC transporter" evidence="4">
    <location>
        <begin position="7"/>
        <end position="233"/>
    </location>
</feature>
<dbReference type="PROSITE" id="PS50893">
    <property type="entry name" value="ABC_TRANSPORTER_2"/>
    <property type="match status" value="1"/>
</dbReference>
<dbReference type="PANTHER" id="PTHR42939:SF1">
    <property type="entry name" value="ABC TRANSPORTER ATP-BINDING PROTEIN ALBC-RELATED"/>
    <property type="match status" value="1"/>
</dbReference>
<dbReference type="InterPro" id="IPR003439">
    <property type="entry name" value="ABC_transporter-like_ATP-bd"/>
</dbReference>
<dbReference type="PANTHER" id="PTHR42939">
    <property type="entry name" value="ABC TRANSPORTER ATP-BINDING PROTEIN ALBC-RELATED"/>
    <property type="match status" value="1"/>
</dbReference>
<dbReference type="CDD" id="cd03230">
    <property type="entry name" value="ABC_DR_subfamily_A"/>
    <property type="match status" value="1"/>
</dbReference>
<evidence type="ECO:0000313" key="5">
    <source>
        <dbReference type="EMBL" id="AZG34843.1"/>
    </source>
</evidence>
<dbReference type="Gene3D" id="3.40.50.300">
    <property type="entry name" value="P-loop containing nucleotide triphosphate hydrolases"/>
    <property type="match status" value="1"/>
</dbReference>
<dbReference type="RefSeq" id="WP_124012495.1">
    <property type="nucleotide sequence ID" value="NZ_CP034073.1"/>
</dbReference>
<dbReference type="SUPFAM" id="SSF52540">
    <property type="entry name" value="P-loop containing nucleoside triphosphate hydrolases"/>
    <property type="match status" value="1"/>
</dbReference>
<proteinExistence type="predicted"/>
<evidence type="ECO:0000313" key="8">
    <source>
        <dbReference type="Proteomes" id="UP000278855"/>
    </source>
</evidence>
<evidence type="ECO:0000313" key="7">
    <source>
        <dbReference type="Proteomes" id="UP000273778"/>
    </source>
</evidence>
<gene>
    <name evidence="6" type="ORF">EGC77_08490</name>
    <name evidence="5" type="ORF">EGC80_07870</name>
</gene>
<protein>
    <submittedName>
        <fullName evidence="6">ABC transporter ATP-binding protein</fullName>
    </submittedName>
</protein>
<evidence type="ECO:0000256" key="2">
    <source>
        <dbReference type="ARBA" id="ARBA00022741"/>
    </source>
</evidence>
<keyword evidence="7" id="KW-1185">Reference proteome</keyword>
<dbReference type="KEGG" id="spsr:EGC80_07870"/>
<dbReference type="PROSITE" id="PS00211">
    <property type="entry name" value="ABC_TRANSPORTER_1"/>
    <property type="match status" value="1"/>
</dbReference>
<keyword evidence="1" id="KW-0813">Transport</keyword>
<dbReference type="InterPro" id="IPR003593">
    <property type="entry name" value="AAA+_ATPase"/>
</dbReference>
<dbReference type="InterPro" id="IPR017871">
    <property type="entry name" value="ABC_transporter-like_CS"/>
</dbReference>
<dbReference type="GO" id="GO:0005524">
    <property type="term" value="F:ATP binding"/>
    <property type="evidence" value="ECO:0007669"/>
    <property type="project" value="UniProtKB-KW"/>
</dbReference>
<sequence length="300" mass="33253">MQDTTAILVTHLVKQYGDFLAVDDISLTVNAGETLALLGHNGAGKSSLIKILLGIVPATSGEISMLGTVLKNEKQHRKINLGYLPENISLYEKLTGKEVLEYFASLKGVAKNQVVKVLEEFGLGQVQNKPVRTYSKGMKQRLGFAQAILSEPDILLLDEPTVGLDPQASLFMYQKIAELKRQGCAIVVCTHELAVVEGNIDRAFIMANGKKLASGRLEELRQAADLKVHFTGDDILDAIAHDDFLSRLATNNQLWVHQVDKPRIIKYLTSHRGAYNFSIEEPDLSDIYHHFMNLHQHKAA</sequence>
<dbReference type="OrthoDB" id="9804819at2"/>
<dbReference type="InterPro" id="IPR027417">
    <property type="entry name" value="P-loop_NTPase"/>
</dbReference>
<keyword evidence="3 6" id="KW-0067">ATP-binding</keyword>
<reference evidence="8" key="2">
    <citation type="submission" date="2018-11" db="EMBL/GenBank/DDBJ databases">
        <title>Shewanella sp. R106.</title>
        <authorList>
            <person name="Hwang Y.J."/>
            <person name="Hwang C.Y."/>
        </authorList>
    </citation>
    <scope>NUCLEOTIDE SEQUENCE [LARGE SCALE GENOMIC DNA]</scope>
    <source>
        <strain evidence="8">R106</strain>
    </source>
</reference>
<name>A0A3N4E563_9GAMM</name>
<evidence type="ECO:0000313" key="6">
    <source>
        <dbReference type="EMBL" id="RPA33365.1"/>
    </source>
</evidence>
<organism evidence="6 8">
    <name type="scientific">Shewanella psychromarinicola</name>
    <dbReference type="NCBI Taxonomy" id="2487742"/>
    <lineage>
        <taxon>Bacteria</taxon>
        <taxon>Pseudomonadati</taxon>
        <taxon>Pseudomonadota</taxon>
        <taxon>Gammaproteobacteria</taxon>
        <taxon>Alteromonadales</taxon>
        <taxon>Shewanellaceae</taxon>
        <taxon>Shewanella</taxon>
    </lineage>
</organism>
<dbReference type="SMART" id="SM00382">
    <property type="entry name" value="AAA"/>
    <property type="match status" value="1"/>
</dbReference>
<dbReference type="EMBL" id="RKKB01000002">
    <property type="protein sequence ID" value="RPA33365.1"/>
    <property type="molecule type" value="Genomic_DNA"/>
</dbReference>
<dbReference type="AlphaFoldDB" id="A0A3N4E563"/>
<dbReference type="EMBL" id="CP034073">
    <property type="protein sequence ID" value="AZG34843.1"/>
    <property type="molecule type" value="Genomic_DNA"/>
</dbReference>
<accession>A0A3N4E563</accession>
<reference evidence="6" key="3">
    <citation type="submission" date="2018-11" db="EMBL/GenBank/DDBJ databases">
        <authorList>
            <person name="Hwang Y.J."/>
            <person name="Hwang C.Y."/>
        </authorList>
    </citation>
    <scope>NUCLEOTIDE SEQUENCE</scope>
    <source>
        <strain evidence="6">R106</strain>
    </source>
</reference>
<reference evidence="5 7" key="1">
    <citation type="submission" date="2018-11" db="EMBL/GenBank/DDBJ databases">
        <title>Shewanella sp. M2.</title>
        <authorList>
            <person name="Hwang Y.J."/>
            <person name="Hwang C.Y."/>
        </authorList>
    </citation>
    <scope>NUCLEOTIDE SEQUENCE [LARGE SCALE GENOMIC DNA]</scope>
    <source>
        <strain evidence="5 7">M2</strain>
    </source>
</reference>
<dbReference type="GO" id="GO:0016887">
    <property type="term" value="F:ATP hydrolysis activity"/>
    <property type="evidence" value="ECO:0007669"/>
    <property type="project" value="InterPro"/>
</dbReference>
<evidence type="ECO:0000259" key="4">
    <source>
        <dbReference type="PROSITE" id="PS50893"/>
    </source>
</evidence>
<dbReference type="Pfam" id="PF00005">
    <property type="entry name" value="ABC_tran"/>
    <property type="match status" value="1"/>
</dbReference>
<dbReference type="InterPro" id="IPR051782">
    <property type="entry name" value="ABC_Transporter_VariousFunc"/>
</dbReference>
<evidence type="ECO:0000256" key="3">
    <source>
        <dbReference type="ARBA" id="ARBA00022840"/>
    </source>
</evidence>
<evidence type="ECO:0000256" key="1">
    <source>
        <dbReference type="ARBA" id="ARBA00022448"/>
    </source>
</evidence>
<dbReference type="Proteomes" id="UP000278855">
    <property type="component" value="Unassembled WGS sequence"/>
</dbReference>
<keyword evidence="2" id="KW-0547">Nucleotide-binding</keyword>
<dbReference type="Proteomes" id="UP000273778">
    <property type="component" value="Chromosome"/>
</dbReference>